<dbReference type="PANTHER" id="PTHR15549:SF30">
    <property type="entry name" value="MID2 DOMAIN-CONTAINING PROTEIN"/>
    <property type="match status" value="1"/>
</dbReference>
<dbReference type="Proteomes" id="UP000799779">
    <property type="component" value="Unassembled WGS sequence"/>
</dbReference>
<evidence type="ECO:0000256" key="3">
    <source>
        <dbReference type="ARBA" id="ARBA00022989"/>
    </source>
</evidence>
<feature type="transmembrane region" description="Helical" evidence="6">
    <location>
        <begin position="235"/>
        <end position="260"/>
    </location>
</feature>
<feature type="compositionally biased region" description="Low complexity" evidence="5">
    <location>
        <begin position="41"/>
        <end position="55"/>
    </location>
</feature>
<evidence type="ECO:0000256" key="5">
    <source>
        <dbReference type="SAM" id="MobiDB-lite"/>
    </source>
</evidence>
<organism evidence="7 8">
    <name type="scientific">Amniculicola lignicola CBS 123094</name>
    <dbReference type="NCBI Taxonomy" id="1392246"/>
    <lineage>
        <taxon>Eukaryota</taxon>
        <taxon>Fungi</taxon>
        <taxon>Dikarya</taxon>
        <taxon>Ascomycota</taxon>
        <taxon>Pezizomycotina</taxon>
        <taxon>Dothideomycetes</taxon>
        <taxon>Pleosporomycetidae</taxon>
        <taxon>Pleosporales</taxon>
        <taxon>Amniculicolaceae</taxon>
        <taxon>Amniculicola</taxon>
    </lineage>
</organism>
<keyword evidence="3 6" id="KW-1133">Transmembrane helix</keyword>
<proteinExistence type="predicted"/>
<dbReference type="AlphaFoldDB" id="A0A6A5X4N4"/>
<evidence type="ECO:0000256" key="6">
    <source>
        <dbReference type="SAM" id="Phobius"/>
    </source>
</evidence>
<dbReference type="PANTHER" id="PTHR15549">
    <property type="entry name" value="PAIRED IMMUNOGLOBULIN-LIKE TYPE 2 RECEPTOR"/>
    <property type="match status" value="1"/>
</dbReference>
<name>A0A6A5X4N4_9PLEO</name>
<feature type="region of interest" description="Disordered" evidence="5">
    <location>
        <begin position="385"/>
        <end position="606"/>
    </location>
</feature>
<evidence type="ECO:0000256" key="1">
    <source>
        <dbReference type="ARBA" id="ARBA00004167"/>
    </source>
</evidence>
<sequence length="665" mass="69426">MATPQESITSVSGKRCTRRPRTTTTSISSAAEILSSAVVPPPVATSAAQPVQSSAAPPPAPPSSSPVAAPVAPSSAAASSPASGTDPPVSSAQPSVLANLAPSPVAAAPIPGALRSESAVEAISVAAVPASSPTTPSSSVSTTSSDAIIPAATSRSPDPTVTAESSVETSSTGQSSAPTPTSIVTSLLASDPPQASNAPVLSSAVPSGNPAGIIAPDQGDNETGLTLPNGPQTNVGGIVGGVVGGFMGIALISVLLFLCLRRRKTKDPFAKWPRVLSEKSEKEDGSFFGDVKEKFQAVPAGVGLFLAKLKGKKSGPAENPYRRHSARSSVSSVYSVRSNVRSRSISEPPSKLRQQLRGFGFGDRMPSLKRSRTLLAKKQDSLVVGSKSPFPGIVEDPVRRDSKPDENPFMDPEPLEPPKNLYVLNPDPSSREGSPRPQQGGFEGLQNQQRAPLAPKPATMSDRGSRDPFASILDQLEERNGSGTPEWLRDPGHKRTQSATTALRSHPPSSFYAPYTPSIYPSDNPFKDPADAPPVPTQPLPPNPPLTRPPNAYAGYPTFNATSSAASRESGASFFGEPGPSRPSTNMFVTPPRAGRQSDPFDLDRPEVLGFGSVTGRREVRASVTRQNSRNKRASSVPNWVNVDDGPYERASAVPGPLRNPSLRR</sequence>
<evidence type="ECO:0000313" key="8">
    <source>
        <dbReference type="Proteomes" id="UP000799779"/>
    </source>
</evidence>
<feature type="compositionally biased region" description="Basic and acidic residues" evidence="5">
    <location>
        <begin position="396"/>
        <end position="406"/>
    </location>
</feature>
<feature type="compositionally biased region" description="Polar residues" evidence="5">
    <location>
        <begin position="624"/>
        <end position="639"/>
    </location>
</feature>
<feature type="region of interest" description="Disordered" evidence="5">
    <location>
        <begin position="41"/>
        <end position="95"/>
    </location>
</feature>
<gene>
    <name evidence="7" type="ORF">P154DRAFT_4047</name>
</gene>
<feature type="compositionally biased region" description="Low complexity" evidence="5">
    <location>
        <begin position="127"/>
        <end position="145"/>
    </location>
</feature>
<evidence type="ECO:0000256" key="2">
    <source>
        <dbReference type="ARBA" id="ARBA00022692"/>
    </source>
</evidence>
<keyword evidence="2 6" id="KW-0812">Transmembrane</keyword>
<dbReference type="GO" id="GO:0016020">
    <property type="term" value="C:membrane"/>
    <property type="evidence" value="ECO:0007669"/>
    <property type="project" value="UniProtKB-SubCell"/>
</dbReference>
<dbReference type="OrthoDB" id="3936275at2759"/>
<evidence type="ECO:0000313" key="7">
    <source>
        <dbReference type="EMBL" id="KAF2007801.1"/>
    </source>
</evidence>
<accession>A0A6A5X4N4</accession>
<feature type="region of interest" description="Disordered" evidence="5">
    <location>
        <begin position="341"/>
        <end position="364"/>
    </location>
</feature>
<feature type="region of interest" description="Disordered" evidence="5">
    <location>
        <begin position="127"/>
        <end position="228"/>
    </location>
</feature>
<reference evidence="7" key="1">
    <citation type="journal article" date="2020" name="Stud. Mycol.">
        <title>101 Dothideomycetes genomes: a test case for predicting lifestyles and emergence of pathogens.</title>
        <authorList>
            <person name="Haridas S."/>
            <person name="Albert R."/>
            <person name="Binder M."/>
            <person name="Bloem J."/>
            <person name="Labutti K."/>
            <person name="Salamov A."/>
            <person name="Andreopoulos B."/>
            <person name="Baker S."/>
            <person name="Barry K."/>
            <person name="Bills G."/>
            <person name="Bluhm B."/>
            <person name="Cannon C."/>
            <person name="Castanera R."/>
            <person name="Culley D."/>
            <person name="Daum C."/>
            <person name="Ezra D."/>
            <person name="Gonzalez J."/>
            <person name="Henrissat B."/>
            <person name="Kuo A."/>
            <person name="Liang C."/>
            <person name="Lipzen A."/>
            <person name="Lutzoni F."/>
            <person name="Magnuson J."/>
            <person name="Mondo S."/>
            <person name="Nolan M."/>
            <person name="Ohm R."/>
            <person name="Pangilinan J."/>
            <person name="Park H.-J."/>
            <person name="Ramirez L."/>
            <person name="Alfaro M."/>
            <person name="Sun H."/>
            <person name="Tritt A."/>
            <person name="Yoshinaga Y."/>
            <person name="Zwiers L.-H."/>
            <person name="Turgeon B."/>
            <person name="Goodwin S."/>
            <person name="Spatafora J."/>
            <person name="Crous P."/>
            <person name="Grigoriev I."/>
        </authorList>
    </citation>
    <scope>NUCLEOTIDE SEQUENCE</scope>
    <source>
        <strain evidence="7">CBS 123094</strain>
    </source>
</reference>
<protein>
    <submittedName>
        <fullName evidence="7">Uncharacterized protein</fullName>
    </submittedName>
</protein>
<feature type="compositionally biased region" description="Pro residues" evidence="5">
    <location>
        <begin position="531"/>
        <end position="548"/>
    </location>
</feature>
<feature type="compositionally biased region" description="Polar residues" evidence="5">
    <location>
        <begin position="177"/>
        <end position="206"/>
    </location>
</feature>
<keyword evidence="4 6" id="KW-0472">Membrane</keyword>
<evidence type="ECO:0000256" key="4">
    <source>
        <dbReference type="ARBA" id="ARBA00023136"/>
    </source>
</evidence>
<dbReference type="EMBL" id="ML977556">
    <property type="protein sequence ID" value="KAF2007801.1"/>
    <property type="molecule type" value="Genomic_DNA"/>
</dbReference>
<dbReference type="GO" id="GO:0071944">
    <property type="term" value="C:cell periphery"/>
    <property type="evidence" value="ECO:0007669"/>
    <property type="project" value="UniProtKB-ARBA"/>
</dbReference>
<feature type="compositionally biased region" description="Low complexity" evidence="5">
    <location>
        <begin position="65"/>
        <end position="83"/>
    </location>
</feature>
<dbReference type="InterPro" id="IPR051694">
    <property type="entry name" value="Immunoregulatory_rcpt-like"/>
</dbReference>
<keyword evidence="8" id="KW-1185">Reference proteome</keyword>
<feature type="region of interest" description="Disordered" evidence="5">
    <location>
        <begin position="619"/>
        <end position="665"/>
    </location>
</feature>
<feature type="region of interest" description="Disordered" evidence="5">
    <location>
        <begin position="1"/>
        <end position="29"/>
    </location>
</feature>
<feature type="compositionally biased region" description="Polar residues" evidence="5">
    <location>
        <begin position="1"/>
        <end position="12"/>
    </location>
</feature>
<feature type="compositionally biased region" description="Low complexity" evidence="5">
    <location>
        <begin position="160"/>
        <end position="176"/>
    </location>
</feature>
<comment type="subcellular location">
    <subcellularLocation>
        <location evidence="1">Membrane</location>
        <topology evidence="1">Single-pass membrane protein</topology>
    </subcellularLocation>
</comment>